<sequence>MISQFADKGIEALTLLKTASPQLDHIASLASSIESMAASLRSLDEKLTQLDMKVDKLDKKVDDLDKKVNDLDKKVNDLDKKVDNLDKKVNDLDYKVTQNDNKTAVRLSNMLVNSDKSLINWLKIPSKNLPHKCKDLASFKVLNEKQVKDFLEYYQIKEKHDSEHKTLANYLGINPGFKNQQEKEFNDAIKLYERENDDGFLSDYDYLVDDDRSKNFKLSSLSLPLTDTIAEYVQGLSKDKFFLNDLSFVFEMSRKRAISPYAIIVALLYLKRLKTKINASKYEKKSSYWPCYSAKNLIDSYFNSKNSEFENFGNTELCLVSILLASKFLIDEGEDDEIYNDQWADAADIPVEKINKLEKFFLNKMEWELFVSGAEFWKFTNELTEKATRKKVKLQLGNCTYSDLEALLSFSKQFSLASTLKSFTLLIKIFFVCSSTLLYVTLSTYFVAHGIIVAKNHLSSSSHILISMQKSWNQNSTIDLDNGNIFNDKNGSNVIEKSQEVKFENTVDHHQIKQIKFCRSQMNCSLESYNKIDDNLGAQSRKELFIFNQVFKQTFRLIF</sequence>
<organism evidence="4 5">
    <name type="scientific">Brachionus plicatilis</name>
    <name type="common">Marine rotifer</name>
    <name type="synonym">Brachionus muelleri</name>
    <dbReference type="NCBI Taxonomy" id="10195"/>
    <lineage>
        <taxon>Eukaryota</taxon>
        <taxon>Metazoa</taxon>
        <taxon>Spiralia</taxon>
        <taxon>Gnathifera</taxon>
        <taxon>Rotifera</taxon>
        <taxon>Eurotatoria</taxon>
        <taxon>Monogononta</taxon>
        <taxon>Pseudotrocha</taxon>
        <taxon>Ploima</taxon>
        <taxon>Brachionidae</taxon>
        <taxon>Brachionus</taxon>
    </lineage>
</organism>
<keyword evidence="3" id="KW-0175">Coiled coil</keyword>
<dbReference type="PANTHER" id="PTHR15615:SF108">
    <property type="entry name" value="PROTEIN CNPPD1"/>
    <property type="match status" value="1"/>
</dbReference>
<comment type="similarity">
    <text evidence="1">Belongs to the CNPPD1 family.</text>
</comment>
<name>A0A3M7QGM1_BRAPC</name>
<dbReference type="STRING" id="10195.A0A3M7QGM1"/>
<keyword evidence="5" id="KW-1185">Reference proteome</keyword>
<proteinExistence type="inferred from homology"/>
<evidence type="ECO:0000313" key="4">
    <source>
        <dbReference type="EMBL" id="RNA10586.1"/>
    </source>
</evidence>
<accession>A0A3M7QGM1</accession>
<dbReference type="Gene3D" id="1.10.472.10">
    <property type="entry name" value="Cyclin-like"/>
    <property type="match status" value="1"/>
</dbReference>
<feature type="coiled-coil region" evidence="3">
    <location>
        <begin position="40"/>
        <end position="95"/>
    </location>
</feature>
<dbReference type="GO" id="GO:0005634">
    <property type="term" value="C:nucleus"/>
    <property type="evidence" value="ECO:0007669"/>
    <property type="project" value="TreeGrafter"/>
</dbReference>
<dbReference type="OrthoDB" id="244495at2759"/>
<dbReference type="GO" id="GO:0019901">
    <property type="term" value="F:protein kinase binding"/>
    <property type="evidence" value="ECO:0007669"/>
    <property type="project" value="InterPro"/>
</dbReference>
<protein>
    <recommendedName>
        <fullName evidence="2">Protein CNPPD1</fullName>
    </recommendedName>
</protein>
<evidence type="ECO:0000256" key="2">
    <source>
        <dbReference type="ARBA" id="ARBA00040808"/>
    </source>
</evidence>
<comment type="caution">
    <text evidence="4">The sequence shown here is derived from an EMBL/GenBank/DDBJ whole genome shotgun (WGS) entry which is preliminary data.</text>
</comment>
<dbReference type="Gene3D" id="1.20.5.340">
    <property type="match status" value="1"/>
</dbReference>
<gene>
    <name evidence="4" type="ORF">BpHYR1_044799</name>
</gene>
<evidence type="ECO:0000313" key="5">
    <source>
        <dbReference type="Proteomes" id="UP000276133"/>
    </source>
</evidence>
<dbReference type="EMBL" id="REGN01006156">
    <property type="protein sequence ID" value="RNA10586.1"/>
    <property type="molecule type" value="Genomic_DNA"/>
</dbReference>
<evidence type="ECO:0000256" key="3">
    <source>
        <dbReference type="SAM" id="Coils"/>
    </source>
</evidence>
<evidence type="ECO:0000256" key="1">
    <source>
        <dbReference type="ARBA" id="ARBA00038508"/>
    </source>
</evidence>
<dbReference type="GO" id="GO:0016538">
    <property type="term" value="F:cyclin-dependent protein serine/threonine kinase regulator activity"/>
    <property type="evidence" value="ECO:0007669"/>
    <property type="project" value="TreeGrafter"/>
</dbReference>
<reference evidence="4 5" key="1">
    <citation type="journal article" date="2018" name="Sci. Rep.">
        <title>Genomic signatures of local adaptation to the degree of environmental predictability in rotifers.</title>
        <authorList>
            <person name="Franch-Gras L."/>
            <person name="Hahn C."/>
            <person name="Garcia-Roger E.M."/>
            <person name="Carmona M.J."/>
            <person name="Serra M."/>
            <person name="Gomez A."/>
        </authorList>
    </citation>
    <scope>NUCLEOTIDE SEQUENCE [LARGE SCALE GENOMIC DNA]</scope>
    <source>
        <strain evidence="4">HYR1</strain>
    </source>
</reference>
<dbReference type="InterPro" id="IPR013922">
    <property type="entry name" value="Cyclin_PHO80-like"/>
</dbReference>
<dbReference type="Proteomes" id="UP000276133">
    <property type="component" value="Unassembled WGS sequence"/>
</dbReference>
<dbReference type="GO" id="GO:0000307">
    <property type="term" value="C:cyclin-dependent protein kinase holoenzyme complex"/>
    <property type="evidence" value="ECO:0007669"/>
    <property type="project" value="TreeGrafter"/>
</dbReference>
<dbReference type="SUPFAM" id="SSF90257">
    <property type="entry name" value="Myosin rod fragments"/>
    <property type="match status" value="1"/>
</dbReference>
<dbReference type="AlphaFoldDB" id="A0A3M7QGM1"/>
<dbReference type="PANTHER" id="PTHR15615">
    <property type="match status" value="1"/>
</dbReference>
<dbReference type="CDD" id="cd20557">
    <property type="entry name" value="CYCLIN_ScPCL1-like"/>
    <property type="match status" value="1"/>
</dbReference>